<dbReference type="InterPro" id="IPR022398">
    <property type="entry name" value="Peptidase_S8_His-AS"/>
</dbReference>
<evidence type="ECO:0000256" key="6">
    <source>
        <dbReference type="SAM" id="SignalP"/>
    </source>
</evidence>
<evidence type="ECO:0000256" key="4">
    <source>
        <dbReference type="ARBA" id="ARBA00022825"/>
    </source>
</evidence>
<dbReference type="InterPro" id="IPR015500">
    <property type="entry name" value="Peptidase_S8_subtilisin-rel"/>
</dbReference>
<dbReference type="InterPro" id="IPR050131">
    <property type="entry name" value="Peptidase_S8_subtilisin-like"/>
</dbReference>
<dbReference type="SUPFAM" id="SSF52743">
    <property type="entry name" value="Subtilisin-like"/>
    <property type="match status" value="1"/>
</dbReference>
<feature type="signal peptide" evidence="6">
    <location>
        <begin position="1"/>
        <end position="20"/>
    </location>
</feature>
<gene>
    <name evidence="8" type="ORF">B0A48_04374</name>
</gene>
<dbReference type="InterPro" id="IPR034193">
    <property type="entry name" value="PCSK9_ProteinaseK-like"/>
</dbReference>
<sequence>MPSLSTLLCVVPALLQAVAAVPQINRRQTEETIPNKWIVRIEDYESLDSVLTTVLEEAGVEAIGNYSVGNVKGFNFEGDDAVLDTLQQMGAIKSVEPDTRMYSSVPMRDISARAFVSQSNAPWGLGRISRKTRGSTTYTYDSSAGAGTYIYVIDTGVNSGHTDFTGRVTLGASFISGSNGEDDQGHGTHCAGSAAGIRYGVAKKANIIAVKVLDSSGSGSNSGVLRGIDWAVQDAQNKGHISRTVISMSLGGSFSQVTNDAIAAATNAGAFVAVAAGNDNADASRYSPASAPSACTVGATTSADARASYSNYGSLVDIFAPGSNILSAWIGSSTATNTISAALVDPTFRIAKALQEAVAILRAHFPDAYDLVLTRESADQRLEKPSTPAAVPLIAGGETLTAALLVGLMSSAFHDRIIHTMSVGSTNEDLSNRGDQLVGECGAIYCIDANGVDLEYHLRASSKGYTGVEGFGIIVDLTGFMRDKPTLGTLLVQGGVYVDREMQKEEAIRALAAGTLEGFHDIVGNLSADILGYGS</sequence>
<dbReference type="InterPro" id="IPR023827">
    <property type="entry name" value="Peptidase_S8_Asp-AS"/>
</dbReference>
<keyword evidence="9" id="KW-1185">Reference proteome</keyword>
<feature type="domain" description="Peptidase S8/S53" evidence="7">
    <location>
        <begin position="145"/>
        <end position="336"/>
    </location>
</feature>
<dbReference type="PROSITE" id="PS00137">
    <property type="entry name" value="SUBTILASE_HIS"/>
    <property type="match status" value="1"/>
</dbReference>
<dbReference type="AlphaFoldDB" id="A0A1V8TFI0"/>
<dbReference type="Pfam" id="PF00082">
    <property type="entry name" value="Peptidase_S8"/>
    <property type="match status" value="1"/>
</dbReference>
<dbReference type="PANTHER" id="PTHR43806:SF58">
    <property type="entry name" value="ALKALINE PROTEASE 1-RELATED"/>
    <property type="match status" value="1"/>
</dbReference>
<dbReference type="EMBL" id="NAJO01000009">
    <property type="protein sequence ID" value="OQO10018.1"/>
    <property type="molecule type" value="Genomic_DNA"/>
</dbReference>
<keyword evidence="3" id="KW-0378">Hydrolase</keyword>
<accession>A0A1V8TFI0</accession>
<evidence type="ECO:0000313" key="9">
    <source>
        <dbReference type="Proteomes" id="UP000192596"/>
    </source>
</evidence>
<dbReference type="SUPFAM" id="SSF54897">
    <property type="entry name" value="Protease propeptides/inhibitors"/>
    <property type="match status" value="1"/>
</dbReference>
<comment type="caution">
    <text evidence="5">Lacks conserved residue(s) required for the propagation of feature annotation.</text>
</comment>
<evidence type="ECO:0000256" key="3">
    <source>
        <dbReference type="ARBA" id="ARBA00022801"/>
    </source>
</evidence>
<keyword evidence="4" id="KW-0720">Serine protease</keyword>
<name>A0A1V8TFI0_9PEZI</name>
<dbReference type="InterPro" id="IPR036852">
    <property type="entry name" value="Peptidase_S8/S53_dom_sf"/>
</dbReference>
<dbReference type="OrthoDB" id="206201at2759"/>
<comment type="caution">
    <text evidence="8">The sequence shown here is derived from an EMBL/GenBank/DDBJ whole genome shotgun (WGS) entry which is preliminary data.</text>
</comment>
<dbReference type="GO" id="GO:0005576">
    <property type="term" value="C:extracellular region"/>
    <property type="evidence" value="ECO:0007669"/>
    <property type="project" value="UniProtKB-ARBA"/>
</dbReference>
<dbReference type="PANTHER" id="PTHR43806">
    <property type="entry name" value="PEPTIDASE S8"/>
    <property type="match status" value="1"/>
</dbReference>
<dbReference type="PRINTS" id="PR00723">
    <property type="entry name" value="SUBTILISIN"/>
</dbReference>
<dbReference type="InterPro" id="IPR000209">
    <property type="entry name" value="Peptidase_S8/S53_dom"/>
</dbReference>
<dbReference type="GO" id="GO:0004252">
    <property type="term" value="F:serine-type endopeptidase activity"/>
    <property type="evidence" value="ECO:0007669"/>
    <property type="project" value="InterPro"/>
</dbReference>
<evidence type="ECO:0000313" key="8">
    <source>
        <dbReference type="EMBL" id="OQO10018.1"/>
    </source>
</evidence>
<dbReference type="InParanoid" id="A0A1V8TFI0"/>
<reference evidence="9" key="1">
    <citation type="submission" date="2017-03" db="EMBL/GenBank/DDBJ databases">
        <title>Genomes of endolithic fungi from Antarctica.</title>
        <authorList>
            <person name="Coleine C."/>
            <person name="Masonjones S."/>
            <person name="Stajich J.E."/>
        </authorList>
    </citation>
    <scope>NUCLEOTIDE SEQUENCE [LARGE SCALE GENOMIC DNA]</scope>
    <source>
        <strain evidence="9">CCFEE 5527</strain>
    </source>
</reference>
<dbReference type="CDD" id="cd04077">
    <property type="entry name" value="Peptidases_S8_PCSK9_ProteinaseK_like"/>
    <property type="match status" value="1"/>
</dbReference>
<proteinExistence type="inferred from homology"/>
<evidence type="ECO:0000256" key="1">
    <source>
        <dbReference type="ARBA" id="ARBA00011073"/>
    </source>
</evidence>
<dbReference type="PROSITE" id="PS00136">
    <property type="entry name" value="SUBTILASE_ASP"/>
    <property type="match status" value="1"/>
</dbReference>
<comment type="similarity">
    <text evidence="1 5">Belongs to the peptidase S8 family.</text>
</comment>
<dbReference type="STRING" id="1507870.A0A1V8TFI0"/>
<evidence type="ECO:0000256" key="2">
    <source>
        <dbReference type="ARBA" id="ARBA00022670"/>
    </source>
</evidence>
<keyword evidence="2" id="KW-0645">Protease</keyword>
<protein>
    <recommendedName>
        <fullName evidence="7">Peptidase S8/S53 domain-containing protein</fullName>
    </recommendedName>
</protein>
<evidence type="ECO:0000256" key="5">
    <source>
        <dbReference type="PROSITE-ProRule" id="PRU01240"/>
    </source>
</evidence>
<dbReference type="Proteomes" id="UP000192596">
    <property type="component" value="Unassembled WGS sequence"/>
</dbReference>
<dbReference type="GO" id="GO:0006508">
    <property type="term" value="P:proteolysis"/>
    <property type="evidence" value="ECO:0007669"/>
    <property type="project" value="UniProtKB-KW"/>
</dbReference>
<keyword evidence="6" id="KW-0732">Signal</keyword>
<dbReference type="Gene3D" id="3.40.50.200">
    <property type="entry name" value="Peptidase S8/S53 domain"/>
    <property type="match status" value="1"/>
</dbReference>
<dbReference type="PROSITE" id="PS51892">
    <property type="entry name" value="SUBTILASE"/>
    <property type="match status" value="1"/>
</dbReference>
<evidence type="ECO:0000259" key="7">
    <source>
        <dbReference type="Pfam" id="PF00082"/>
    </source>
</evidence>
<organism evidence="8 9">
    <name type="scientific">Cryoendolithus antarcticus</name>
    <dbReference type="NCBI Taxonomy" id="1507870"/>
    <lineage>
        <taxon>Eukaryota</taxon>
        <taxon>Fungi</taxon>
        <taxon>Dikarya</taxon>
        <taxon>Ascomycota</taxon>
        <taxon>Pezizomycotina</taxon>
        <taxon>Dothideomycetes</taxon>
        <taxon>Dothideomycetidae</taxon>
        <taxon>Cladosporiales</taxon>
        <taxon>Cladosporiaceae</taxon>
        <taxon>Cryoendolithus</taxon>
    </lineage>
</organism>
<dbReference type="FunFam" id="3.40.50.200:FF:000014">
    <property type="entry name" value="Proteinase K"/>
    <property type="match status" value="1"/>
</dbReference>
<feature type="chain" id="PRO_5012619001" description="Peptidase S8/S53 domain-containing protein" evidence="6">
    <location>
        <begin position="21"/>
        <end position="535"/>
    </location>
</feature>